<comment type="caution">
    <text evidence="1">The sequence shown here is derived from an EMBL/GenBank/DDBJ whole genome shotgun (WGS) entry which is preliminary data.</text>
</comment>
<keyword evidence="2" id="KW-1185">Reference proteome</keyword>
<evidence type="ECO:0000313" key="2">
    <source>
        <dbReference type="Proteomes" id="UP001301769"/>
    </source>
</evidence>
<name>A0AAN7BC08_9PEZI</name>
<organism evidence="1 2">
    <name type="scientific">Rhypophila decipiens</name>
    <dbReference type="NCBI Taxonomy" id="261697"/>
    <lineage>
        <taxon>Eukaryota</taxon>
        <taxon>Fungi</taxon>
        <taxon>Dikarya</taxon>
        <taxon>Ascomycota</taxon>
        <taxon>Pezizomycotina</taxon>
        <taxon>Sordariomycetes</taxon>
        <taxon>Sordariomycetidae</taxon>
        <taxon>Sordariales</taxon>
        <taxon>Naviculisporaceae</taxon>
        <taxon>Rhypophila</taxon>
    </lineage>
</organism>
<protein>
    <submittedName>
        <fullName evidence="1">Uncharacterized protein</fullName>
    </submittedName>
</protein>
<sequence length="305" mass="35557">MAAPDDGTIAAYNHCTDEWIRAYNQGPFTSFKMVEVILGVLKLEARDILRDPTQLSVFQGRRVNEEKLWTTYLDTWAKSTGRCTSFAIRVAEELRTQYPDDGFHFEFFNLGRHRVARCRRYGFVIDSESPKGIDILRDHQDWISTPDQERGRWRFYENHSVFEARTNPRDRYDVHPIPAAAALGICLEEVANHGVLVCVFRQSFVSTEDQTPQVEYHGSIRWRLSKRRMELAPHLKYPDRIATITFGDGNKETNRECVANLRAFILDCGFDYQWKADAIDIFNRQLWKAAVLEWGYPVWKAYAHP</sequence>
<reference evidence="1" key="2">
    <citation type="submission" date="2023-05" db="EMBL/GenBank/DDBJ databases">
        <authorList>
            <consortium name="Lawrence Berkeley National Laboratory"/>
            <person name="Steindorff A."/>
            <person name="Hensen N."/>
            <person name="Bonometti L."/>
            <person name="Westerberg I."/>
            <person name="Brannstrom I.O."/>
            <person name="Guillou S."/>
            <person name="Cros-Aarteil S."/>
            <person name="Calhoun S."/>
            <person name="Haridas S."/>
            <person name="Kuo A."/>
            <person name="Mondo S."/>
            <person name="Pangilinan J."/>
            <person name="Riley R."/>
            <person name="Labutti K."/>
            <person name="Andreopoulos B."/>
            <person name="Lipzen A."/>
            <person name="Chen C."/>
            <person name="Yanf M."/>
            <person name="Daum C."/>
            <person name="Ng V."/>
            <person name="Clum A."/>
            <person name="Ohm R."/>
            <person name="Martin F."/>
            <person name="Silar P."/>
            <person name="Natvig D."/>
            <person name="Lalanne C."/>
            <person name="Gautier V."/>
            <person name="Ament-Velasquez S.L."/>
            <person name="Kruys A."/>
            <person name="Hutchinson M.I."/>
            <person name="Powell A.J."/>
            <person name="Barry K."/>
            <person name="Miller A.N."/>
            <person name="Grigoriev I.V."/>
            <person name="Debuchy R."/>
            <person name="Gladieux P."/>
            <person name="Thoren M.H."/>
            <person name="Johannesson H."/>
        </authorList>
    </citation>
    <scope>NUCLEOTIDE SEQUENCE</scope>
    <source>
        <strain evidence="1">PSN293</strain>
    </source>
</reference>
<evidence type="ECO:0000313" key="1">
    <source>
        <dbReference type="EMBL" id="KAK4215440.1"/>
    </source>
</evidence>
<gene>
    <name evidence="1" type="ORF">QBC37DRAFT_398710</name>
</gene>
<dbReference type="Proteomes" id="UP001301769">
    <property type="component" value="Unassembled WGS sequence"/>
</dbReference>
<accession>A0AAN7BC08</accession>
<dbReference type="AlphaFoldDB" id="A0AAN7BC08"/>
<proteinExistence type="predicted"/>
<reference evidence="1" key="1">
    <citation type="journal article" date="2023" name="Mol. Phylogenet. Evol.">
        <title>Genome-scale phylogeny and comparative genomics of the fungal order Sordariales.</title>
        <authorList>
            <person name="Hensen N."/>
            <person name="Bonometti L."/>
            <person name="Westerberg I."/>
            <person name="Brannstrom I.O."/>
            <person name="Guillou S."/>
            <person name="Cros-Aarteil S."/>
            <person name="Calhoun S."/>
            <person name="Haridas S."/>
            <person name="Kuo A."/>
            <person name="Mondo S."/>
            <person name="Pangilinan J."/>
            <person name="Riley R."/>
            <person name="LaButti K."/>
            <person name="Andreopoulos B."/>
            <person name="Lipzen A."/>
            <person name="Chen C."/>
            <person name="Yan M."/>
            <person name="Daum C."/>
            <person name="Ng V."/>
            <person name="Clum A."/>
            <person name="Steindorff A."/>
            <person name="Ohm R.A."/>
            <person name="Martin F."/>
            <person name="Silar P."/>
            <person name="Natvig D.O."/>
            <person name="Lalanne C."/>
            <person name="Gautier V."/>
            <person name="Ament-Velasquez S.L."/>
            <person name="Kruys A."/>
            <person name="Hutchinson M.I."/>
            <person name="Powell A.J."/>
            <person name="Barry K."/>
            <person name="Miller A.N."/>
            <person name="Grigoriev I.V."/>
            <person name="Debuchy R."/>
            <person name="Gladieux P."/>
            <person name="Hiltunen Thoren M."/>
            <person name="Johannesson H."/>
        </authorList>
    </citation>
    <scope>NUCLEOTIDE SEQUENCE</scope>
    <source>
        <strain evidence="1">PSN293</strain>
    </source>
</reference>
<dbReference type="EMBL" id="MU858080">
    <property type="protein sequence ID" value="KAK4215440.1"/>
    <property type="molecule type" value="Genomic_DNA"/>
</dbReference>